<gene>
    <name evidence="3" type="ORF">ILT43_12200</name>
</gene>
<comment type="caution">
    <text evidence="3">The sequence shown here is derived from an EMBL/GenBank/DDBJ whole genome shotgun (WGS) entry which is preliminary data.</text>
</comment>
<dbReference type="RefSeq" id="WP_204199233.1">
    <property type="nucleotide sequence ID" value="NZ_JAFEMC010000003.1"/>
</dbReference>
<feature type="coiled-coil region" evidence="1">
    <location>
        <begin position="47"/>
        <end position="74"/>
    </location>
</feature>
<organism evidence="3 4">
    <name type="scientific">Sphingomonas longa</name>
    <dbReference type="NCBI Taxonomy" id="2778730"/>
    <lineage>
        <taxon>Bacteria</taxon>
        <taxon>Pseudomonadati</taxon>
        <taxon>Pseudomonadota</taxon>
        <taxon>Alphaproteobacteria</taxon>
        <taxon>Sphingomonadales</taxon>
        <taxon>Sphingomonadaceae</taxon>
        <taxon>Sphingomonas</taxon>
    </lineage>
</organism>
<dbReference type="Proteomes" id="UP000763641">
    <property type="component" value="Unassembled WGS sequence"/>
</dbReference>
<reference evidence="3 4" key="1">
    <citation type="submission" date="2020-12" db="EMBL/GenBank/DDBJ databases">
        <title>Sphingomonas sp.</title>
        <authorList>
            <person name="Kim M.K."/>
        </authorList>
    </citation>
    <scope>NUCLEOTIDE SEQUENCE [LARGE SCALE GENOMIC DNA]</scope>
    <source>
        <strain evidence="3 4">BT552</strain>
    </source>
</reference>
<evidence type="ECO:0000256" key="1">
    <source>
        <dbReference type="SAM" id="Coils"/>
    </source>
</evidence>
<dbReference type="EMBL" id="JAFEMC010000003">
    <property type="protein sequence ID" value="MBM6577135.1"/>
    <property type="molecule type" value="Genomic_DNA"/>
</dbReference>
<evidence type="ECO:0000313" key="3">
    <source>
        <dbReference type="EMBL" id="MBM6577135.1"/>
    </source>
</evidence>
<protein>
    <submittedName>
        <fullName evidence="3">Uncharacterized protein</fullName>
    </submittedName>
</protein>
<keyword evidence="2" id="KW-0812">Transmembrane</keyword>
<feature type="transmembrane region" description="Helical" evidence="2">
    <location>
        <begin position="20"/>
        <end position="42"/>
    </location>
</feature>
<proteinExistence type="predicted"/>
<evidence type="ECO:0000256" key="2">
    <source>
        <dbReference type="SAM" id="Phobius"/>
    </source>
</evidence>
<accession>A0ABS2D896</accession>
<keyword evidence="1" id="KW-0175">Coiled coil</keyword>
<keyword evidence="2" id="KW-1133">Transmembrane helix</keyword>
<keyword evidence="2" id="KW-0472">Membrane</keyword>
<sequence>MSAKPEPSSLEVQWHAVSAAPWLYVSAVVAIGLLMWAIIWVLHKERLDTLKSRIEARDQRIAQLEEQIAAQKTDPQKSSSPPESPMAAVLTRGRSVEAANRSKRFAFIDRLDQAATHAEVAVNRGGAKYAMEQLGEVRAVLLSGHKEYGLPMPRRQEWAINELADHLKLIRRVMPLLREGHIEEAVEEGEAHYSEQDRTNDLLS</sequence>
<evidence type="ECO:0000313" key="4">
    <source>
        <dbReference type="Proteomes" id="UP000763641"/>
    </source>
</evidence>
<name>A0ABS2D896_9SPHN</name>
<keyword evidence="4" id="KW-1185">Reference proteome</keyword>